<evidence type="ECO:0000256" key="5">
    <source>
        <dbReference type="ARBA" id="ARBA00022840"/>
    </source>
</evidence>
<evidence type="ECO:0000256" key="4">
    <source>
        <dbReference type="ARBA" id="ARBA00022741"/>
    </source>
</evidence>
<dbReference type="InterPro" id="IPR050449">
    <property type="entry name" value="Ephrin_rcpt_TKs"/>
</dbReference>
<dbReference type="OrthoDB" id="6152037at2759"/>
<evidence type="ECO:0000259" key="10">
    <source>
        <dbReference type="PROSITE" id="PS50853"/>
    </source>
</evidence>
<dbReference type="Proteomes" id="UP000085678">
    <property type="component" value="Unplaced"/>
</dbReference>
<proteinExistence type="predicted"/>
<dbReference type="Gene3D" id="2.60.40.10">
    <property type="entry name" value="Immunoglobulins"/>
    <property type="match status" value="2"/>
</dbReference>
<keyword evidence="8" id="KW-0675">Receptor</keyword>
<dbReference type="InterPro" id="IPR036116">
    <property type="entry name" value="FN3_sf"/>
</dbReference>
<feature type="non-terminal residue" evidence="12">
    <location>
        <position position="1"/>
    </location>
</feature>
<dbReference type="SUPFAM" id="SSF49265">
    <property type="entry name" value="Fibronectin type III"/>
    <property type="match status" value="1"/>
</dbReference>
<dbReference type="InterPro" id="IPR013783">
    <property type="entry name" value="Ig-like_fold"/>
</dbReference>
<keyword evidence="7 9" id="KW-0472">Membrane</keyword>
<gene>
    <name evidence="12" type="primary">LOC106163354</name>
</gene>
<organism evidence="11 12">
    <name type="scientific">Lingula anatina</name>
    <name type="common">Brachiopod</name>
    <name type="synonym">Lingula unguis</name>
    <dbReference type="NCBI Taxonomy" id="7574"/>
    <lineage>
        <taxon>Eukaryota</taxon>
        <taxon>Metazoa</taxon>
        <taxon>Spiralia</taxon>
        <taxon>Lophotrochozoa</taxon>
        <taxon>Brachiopoda</taxon>
        <taxon>Linguliformea</taxon>
        <taxon>Lingulata</taxon>
        <taxon>Lingulida</taxon>
        <taxon>Linguloidea</taxon>
        <taxon>Lingulidae</taxon>
        <taxon>Lingula</taxon>
    </lineage>
</organism>
<keyword evidence="6 9" id="KW-1133">Transmembrane helix</keyword>
<dbReference type="PROSITE" id="PS50853">
    <property type="entry name" value="FN3"/>
    <property type="match status" value="2"/>
</dbReference>
<keyword evidence="2 9" id="KW-0812">Transmembrane</keyword>
<dbReference type="PRINTS" id="PR00014">
    <property type="entry name" value="FNTYPEIII"/>
</dbReference>
<dbReference type="CDD" id="cd00063">
    <property type="entry name" value="FN3"/>
    <property type="match status" value="2"/>
</dbReference>
<dbReference type="PANTHER" id="PTHR46877:SF14">
    <property type="entry name" value="RECEPTOR PROTEIN-TYROSINE KINASE"/>
    <property type="match status" value="1"/>
</dbReference>
<evidence type="ECO:0000256" key="2">
    <source>
        <dbReference type="ARBA" id="ARBA00022692"/>
    </source>
</evidence>
<feature type="domain" description="Fibronectin type-III" evidence="10">
    <location>
        <begin position="46"/>
        <end position="140"/>
    </location>
</feature>
<evidence type="ECO:0000256" key="1">
    <source>
        <dbReference type="ARBA" id="ARBA00004167"/>
    </source>
</evidence>
<reference evidence="12" key="1">
    <citation type="submission" date="2025-08" db="UniProtKB">
        <authorList>
            <consortium name="RefSeq"/>
        </authorList>
    </citation>
    <scope>IDENTIFICATION</scope>
    <source>
        <tissue evidence="12">Gonads</tissue>
    </source>
</reference>
<protein>
    <submittedName>
        <fullName evidence="12">Protogenin-like</fullName>
    </submittedName>
</protein>
<dbReference type="FunFam" id="2.60.40.10:FF:000028">
    <property type="entry name" value="Neuronal cell adhesion molecule"/>
    <property type="match status" value="1"/>
</dbReference>
<dbReference type="SMART" id="SM00060">
    <property type="entry name" value="FN3"/>
    <property type="match status" value="1"/>
</dbReference>
<feature type="domain" description="Fibronectin type-III" evidence="10">
    <location>
        <begin position="1"/>
        <end position="42"/>
    </location>
</feature>
<evidence type="ECO:0000313" key="11">
    <source>
        <dbReference type="Proteomes" id="UP000085678"/>
    </source>
</evidence>
<name>A0A1S3IFW5_LINAN</name>
<dbReference type="KEGG" id="lak:106163354"/>
<dbReference type="GO" id="GO:0005524">
    <property type="term" value="F:ATP binding"/>
    <property type="evidence" value="ECO:0007669"/>
    <property type="project" value="UniProtKB-KW"/>
</dbReference>
<evidence type="ECO:0000256" key="3">
    <source>
        <dbReference type="ARBA" id="ARBA00022737"/>
    </source>
</evidence>
<evidence type="ECO:0000313" key="12">
    <source>
        <dbReference type="RefSeq" id="XP_013396364.1"/>
    </source>
</evidence>
<evidence type="ECO:0000256" key="9">
    <source>
        <dbReference type="SAM" id="Phobius"/>
    </source>
</evidence>
<dbReference type="InterPro" id="IPR003961">
    <property type="entry name" value="FN3_dom"/>
</dbReference>
<feature type="transmembrane region" description="Helical" evidence="9">
    <location>
        <begin position="152"/>
        <end position="174"/>
    </location>
</feature>
<keyword evidence="3" id="KW-0677">Repeat</keyword>
<dbReference type="RefSeq" id="XP_013396364.1">
    <property type="nucleotide sequence ID" value="XM_013540910.1"/>
</dbReference>
<evidence type="ECO:0000256" key="8">
    <source>
        <dbReference type="ARBA" id="ARBA00023170"/>
    </source>
</evidence>
<evidence type="ECO:0000256" key="7">
    <source>
        <dbReference type="ARBA" id="ARBA00023136"/>
    </source>
</evidence>
<dbReference type="GO" id="GO:0005886">
    <property type="term" value="C:plasma membrane"/>
    <property type="evidence" value="ECO:0007669"/>
    <property type="project" value="TreeGrafter"/>
</dbReference>
<dbReference type="InParanoid" id="A0A1S3IFW5"/>
<keyword evidence="5" id="KW-0067">ATP-binding</keyword>
<accession>A0A1S3IFW5</accession>
<keyword evidence="11" id="KW-1185">Reference proteome</keyword>
<dbReference type="AlphaFoldDB" id="A0A1S3IFW5"/>
<dbReference type="GeneID" id="106163354"/>
<dbReference type="Pfam" id="PF00041">
    <property type="entry name" value="fn3"/>
    <property type="match status" value="1"/>
</dbReference>
<sequence length="233" mass="25591">KEKSAQLSGLKPYTMYRIAVRSFTHNAHSEYSKEVMCRTKEGKPGMPKNLKVTVRSPTSVEVSWQAPDNPNGIIREYTVHYKYQDQGSASFRILNGSATFAKLAQLHPGKVYQVEIQASTRAGNGPRSEKLEFKLEVPPPSEPIDNLDDTKVGIIAGVSIGIVCVAICIVLIILKARNRQRPSEPEAVRYYGNGHLPQSNGGNLYHQCTANGHEDSITPMLPANCTTADDPTV</sequence>
<evidence type="ECO:0000256" key="6">
    <source>
        <dbReference type="ARBA" id="ARBA00022989"/>
    </source>
</evidence>
<dbReference type="PANTHER" id="PTHR46877">
    <property type="entry name" value="EPH RECEPTOR A5"/>
    <property type="match status" value="1"/>
</dbReference>
<keyword evidence="4" id="KW-0547">Nucleotide-binding</keyword>
<comment type="subcellular location">
    <subcellularLocation>
        <location evidence="1">Membrane</location>
        <topology evidence="1">Single-pass membrane protein</topology>
    </subcellularLocation>
</comment>